<dbReference type="Proteomes" id="UP001283361">
    <property type="component" value="Unassembled WGS sequence"/>
</dbReference>
<accession>A0AAE1A4V2</accession>
<feature type="domain" description="Suppressor APC" evidence="3">
    <location>
        <begin position="4"/>
        <end position="80"/>
    </location>
</feature>
<feature type="compositionally biased region" description="Low complexity" evidence="2">
    <location>
        <begin position="358"/>
        <end position="370"/>
    </location>
</feature>
<sequence>MEPLPKQFLSSLRILFDILDENRTGFIRLQDIESRWSDDGVRGLPPGVVEGLRKVTPPNGLLSFDRFVAGLKLVLVKRKDSSSLDTRKPLSSKENQFVPSHPNEKVFQNQRSQTYSQSNDLNRQNNDRYQGNSTNIARDDSSRNQHHPNQPRSSERIMTMTKRFDEQRHHSDSQEMTGNIPSPIQRPPSPTYPVTARDGYNLGSLNPRGNADHYQTHFKVGKNLAQFRRPMVRDQGQEGLPPALPPRPERAPRVSLQQSKMRKSQSGPDLASQLNSPPAVPPRHASSHVIADLKNWQAGWKGNGHGHQQSQQNLRGERRGGSASPTNRNPDNHDNAIYANLDDFKAKVPFHQSPGVNQQQQLQTQQAGPQRATVRRHGSGRRHTLSNGIDQNMLRRMKQLEEETSILHAGLAMLDSARDWYKKQLASVADKQAMLGKVSYNDNSVEAHQERMNFQRARIAEVNQHLQTLIDSSEKGFPLHMNLAMSSKLKLGAAGIGNQETASARELQSLREQNRQLQQEAGQRREQLGQLEREKASLVRDLFESRAKNRPSHDDTTFM</sequence>
<keyword evidence="1" id="KW-0175">Coiled coil</keyword>
<keyword evidence="5" id="KW-1185">Reference proteome</keyword>
<dbReference type="Pfam" id="PF11414">
    <property type="entry name" value="Suppressor_APC"/>
    <property type="match status" value="1"/>
</dbReference>
<gene>
    <name evidence="4" type="ORF">RRG08_018955</name>
</gene>
<dbReference type="InterPro" id="IPR057953">
    <property type="entry name" value="SAPC2_N"/>
</dbReference>
<feature type="region of interest" description="Disordered" evidence="2">
    <location>
        <begin position="82"/>
        <end position="193"/>
    </location>
</feature>
<dbReference type="AlphaFoldDB" id="A0AAE1A4V2"/>
<name>A0AAE1A4V2_9GAST</name>
<organism evidence="4 5">
    <name type="scientific">Elysia crispata</name>
    <name type="common">lettuce slug</name>
    <dbReference type="NCBI Taxonomy" id="231223"/>
    <lineage>
        <taxon>Eukaryota</taxon>
        <taxon>Metazoa</taxon>
        <taxon>Spiralia</taxon>
        <taxon>Lophotrochozoa</taxon>
        <taxon>Mollusca</taxon>
        <taxon>Gastropoda</taxon>
        <taxon>Heterobranchia</taxon>
        <taxon>Euthyneura</taxon>
        <taxon>Panpulmonata</taxon>
        <taxon>Sacoglossa</taxon>
        <taxon>Placobranchoidea</taxon>
        <taxon>Plakobranchidae</taxon>
        <taxon>Elysia</taxon>
    </lineage>
</organism>
<dbReference type="InterPro" id="IPR011992">
    <property type="entry name" value="EF-hand-dom_pair"/>
</dbReference>
<evidence type="ECO:0000313" key="4">
    <source>
        <dbReference type="EMBL" id="KAK3781328.1"/>
    </source>
</evidence>
<feature type="compositionally biased region" description="Polar residues" evidence="2">
    <location>
        <begin position="106"/>
        <end position="136"/>
    </location>
</feature>
<dbReference type="PANTHER" id="PTHR14907">
    <property type="entry name" value="FI14130P"/>
    <property type="match status" value="1"/>
</dbReference>
<reference evidence="4" key="1">
    <citation type="journal article" date="2023" name="G3 (Bethesda)">
        <title>A reference genome for the long-term kleptoplast-retaining sea slug Elysia crispata morphotype clarki.</title>
        <authorList>
            <person name="Eastman K.E."/>
            <person name="Pendleton A.L."/>
            <person name="Shaikh M.A."/>
            <person name="Suttiyut T."/>
            <person name="Ogas R."/>
            <person name="Tomko P."/>
            <person name="Gavelis G."/>
            <person name="Widhalm J.R."/>
            <person name="Wisecaver J.H."/>
        </authorList>
    </citation>
    <scope>NUCLEOTIDE SEQUENCE</scope>
    <source>
        <strain evidence="4">ECLA1</strain>
    </source>
</reference>
<feature type="region of interest" description="Disordered" evidence="2">
    <location>
        <begin position="298"/>
        <end position="336"/>
    </location>
</feature>
<feature type="region of interest" description="Disordered" evidence="2">
    <location>
        <begin position="235"/>
        <end position="286"/>
    </location>
</feature>
<feature type="compositionally biased region" description="Basic residues" evidence="2">
    <location>
        <begin position="373"/>
        <end position="384"/>
    </location>
</feature>
<evidence type="ECO:0000256" key="1">
    <source>
        <dbReference type="SAM" id="Coils"/>
    </source>
</evidence>
<feature type="compositionally biased region" description="Basic and acidic residues" evidence="2">
    <location>
        <begin position="162"/>
        <end position="173"/>
    </location>
</feature>
<evidence type="ECO:0000259" key="3">
    <source>
        <dbReference type="Pfam" id="PF25825"/>
    </source>
</evidence>
<proteinExistence type="predicted"/>
<protein>
    <recommendedName>
        <fullName evidence="3">Suppressor APC domain-containing protein</fullName>
    </recommendedName>
</protein>
<comment type="caution">
    <text evidence="4">The sequence shown here is derived from an EMBL/GenBank/DDBJ whole genome shotgun (WGS) entry which is preliminary data.</text>
</comment>
<dbReference type="EMBL" id="JAWDGP010002624">
    <property type="protein sequence ID" value="KAK3781328.1"/>
    <property type="molecule type" value="Genomic_DNA"/>
</dbReference>
<dbReference type="Pfam" id="PF25825">
    <property type="entry name" value="SAPC2_N"/>
    <property type="match status" value="1"/>
</dbReference>
<feature type="compositionally biased region" description="Polar residues" evidence="2">
    <location>
        <begin position="255"/>
        <end position="276"/>
    </location>
</feature>
<evidence type="ECO:0000256" key="2">
    <source>
        <dbReference type="SAM" id="MobiDB-lite"/>
    </source>
</evidence>
<dbReference type="InterPro" id="IPR026828">
    <property type="entry name" value="SAPC2_1/2"/>
</dbReference>
<dbReference type="SUPFAM" id="SSF47473">
    <property type="entry name" value="EF-hand"/>
    <property type="match status" value="1"/>
</dbReference>
<evidence type="ECO:0000313" key="5">
    <source>
        <dbReference type="Proteomes" id="UP001283361"/>
    </source>
</evidence>
<dbReference type="PANTHER" id="PTHR14907:SF2">
    <property type="entry name" value="SUPPRESSOR APC DOMAIN-CONTAINING PROTEIN 2"/>
    <property type="match status" value="1"/>
</dbReference>
<feature type="region of interest" description="Disordered" evidence="2">
    <location>
        <begin position="349"/>
        <end position="386"/>
    </location>
</feature>
<feature type="coiled-coil region" evidence="1">
    <location>
        <begin position="500"/>
        <end position="534"/>
    </location>
</feature>